<evidence type="ECO:0000256" key="1">
    <source>
        <dbReference type="ARBA" id="ARBA00010169"/>
    </source>
</evidence>
<dbReference type="AlphaFoldDB" id="A0A9D1U890"/>
<dbReference type="SUPFAM" id="SSF54913">
    <property type="entry name" value="GlnB-like"/>
    <property type="match status" value="1"/>
</dbReference>
<organism evidence="2 3">
    <name type="scientific">Candidatus Bilophila faecipullorum</name>
    <dbReference type="NCBI Taxonomy" id="2838482"/>
    <lineage>
        <taxon>Bacteria</taxon>
        <taxon>Pseudomonadati</taxon>
        <taxon>Thermodesulfobacteriota</taxon>
        <taxon>Desulfovibrionia</taxon>
        <taxon>Desulfovibrionales</taxon>
        <taxon>Desulfovibrionaceae</taxon>
        <taxon>Bilophila</taxon>
    </lineage>
</organism>
<name>A0A9D1U890_9BACT</name>
<evidence type="ECO:0000313" key="2">
    <source>
        <dbReference type="EMBL" id="HIW77863.1"/>
    </source>
</evidence>
<comment type="caution">
    <text evidence="2">The sequence shown here is derived from an EMBL/GenBank/DDBJ whole genome shotgun (WGS) entry which is preliminary data.</text>
</comment>
<dbReference type="InterPro" id="IPR015867">
    <property type="entry name" value="N-reg_PII/ATP_PRibTrfase_C"/>
</dbReference>
<dbReference type="Pfam" id="PF03091">
    <property type="entry name" value="CutA1"/>
    <property type="match status" value="1"/>
</dbReference>
<sequence>MALFVYMTAGSAAEAERLAEDLVESRLAAGVNLFSPIRSVYRWKGEIRREGEIALIAQTDEDRFEALAERVRRLHSYETPCIVALPIERGDADFLAWITASTHPEE</sequence>
<accession>A0A9D1U890</accession>
<dbReference type="InterPro" id="IPR004323">
    <property type="entry name" value="Ion_tolerance_CutA"/>
</dbReference>
<dbReference type="Gene3D" id="3.30.70.120">
    <property type="match status" value="1"/>
</dbReference>
<proteinExistence type="inferred from homology"/>
<evidence type="ECO:0000313" key="3">
    <source>
        <dbReference type="Proteomes" id="UP000824264"/>
    </source>
</evidence>
<dbReference type="EMBL" id="DXGI01000069">
    <property type="protein sequence ID" value="HIW77863.1"/>
    <property type="molecule type" value="Genomic_DNA"/>
</dbReference>
<reference evidence="2" key="1">
    <citation type="journal article" date="2021" name="PeerJ">
        <title>Extensive microbial diversity within the chicken gut microbiome revealed by metagenomics and culture.</title>
        <authorList>
            <person name="Gilroy R."/>
            <person name="Ravi A."/>
            <person name="Getino M."/>
            <person name="Pursley I."/>
            <person name="Horton D.L."/>
            <person name="Alikhan N.F."/>
            <person name="Baker D."/>
            <person name="Gharbi K."/>
            <person name="Hall N."/>
            <person name="Watson M."/>
            <person name="Adriaenssens E.M."/>
            <person name="Foster-Nyarko E."/>
            <person name="Jarju S."/>
            <person name="Secka A."/>
            <person name="Antonio M."/>
            <person name="Oren A."/>
            <person name="Chaudhuri R.R."/>
            <person name="La Ragione R."/>
            <person name="Hildebrand F."/>
            <person name="Pallen M.J."/>
        </authorList>
    </citation>
    <scope>NUCLEOTIDE SEQUENCE</scope>
    <source>
        <strain evidence="2">ChiSxjej5B17-1746</strain>
    </source>
</reference>
<reference evidence="2" key="2">
    <citation type="submission" date="2021-04" db="EMBL/GenBank/DDBJ databases">
        <authorList>
            <person name="Gilroy R."/>
        </authorList>
    </citation>
    <scope>NUCLEOTIDE SEQUENCE</scope>
    <source>
        <strain evidence="2">ChiSxjej5B17-1746</strain>
    </source>
</reference>
<dbReference type="InterPro" id="IPR011322">
    <property type="entry name" value="N-reg_PII-like_a/b"/>
</dbReference>
<dbReference type="PANTHER" id="PTHR23419:SF8">
    <property type="entry name" value="FI09726P"/>
    <property type="match status" value="1"/>
</dbReference>
<dbReference type="PANTHER" id="PTHR23419">
    <property type="entry name" value="DIVALENT CATION TOLERANCE CUTA-RELATED"/>
    <property type="match status" value="1"/>
</dbReference>
<gene>
    <name evidence="2" type="ORF">H9874_01790</name>
</gene>
<dbReference type="GO" id="GO:0005507">
    <property type="term" value="F:copper ion binding"/>
    <property type="evidence" value="ECO:0007669"/>
    <property type="project" value="TreeGrafter"/>
</dbReference>
<dbReference type="GO" id="GO:0010038">
    <property type="term" value="P:response to metal ion"/>
    <property type="evidence" value="ECO:0007669"/>
    <property type="project" value="InterPro"/>
</dbReference>
<dbReference type="Proteomes" id="UP000824264">
    <property type="component" value="Unassembled WGS sequence"/>
</dbReference>
<protein>
    <submittedName>
        <fullName evidence="2">Divalent-cation tolerance protein CutA</fullName>
    </submittedName>
</protein>
<comment type="similarity">
    <text evidence="1">Belongs to the CutA family.</text>
</comment>